<organism evidence="2 3">
    <name type="scientific">Jiangella alba</name>
    <dbReference type="NCBI Taxonomy" id="561176"/>
    <lineage>
        <taxon>Bacteria</taxon>
        <taxon>Bacillati</taxon>
        <taxon>Actinomycetota</taxon>
        <taxon>Actinomycetes</taxon>
        <taxon>Jiangellales</taxon>
        <taxon>Jiangellaceae</taxon>
        <taxon>Jiangella</taxon>
    </lineage>
</organism>
<dbReference type="AlphaFoldDB" id="A0A1H5P5S2"/>
<evidence type="ECO:0000313" key="3">
    <source>
        <dbReference type="Proteomes" id="UP000181980"/>
    </source>
</evidence>
<dbReference type="Proteomes" id="UP000181980">
    <property type="component" value="Unassembled WGS sequence"/>
</dbReference>
<dbReference type="RefSeq" id="WP_069110610.1">
    <property type="nucleotide sequence ID" value="NZ_FNUC01000004.1"/>
</dbReference>
<keyword evidence="1" id="KW-0812">Transmembrane</keyword>
<keyword evidence="3" id="KW-1185">Reference proteome</keyword>
<evidence type="ECO:0000313" key="2">
    <source>
        <dbReference type="EMBL" id="SEF08401.1"/>
    </source>
</evidence>
<gene>
    <name evidence="2" type="ORF">SAMN04488561_3636</name>
</gene>
<proteinExistence type="predicted"/>
<evidence type="ECO:0000256" key="1">
    <source>
        <dbReference type="SAM" id="Phobius"/>
    </source>
</evidence>
<name>A0A1H5P5S2_9ACTN</name>
<protein>
    <submittedName>
        <fullName evidence="2">Uncharacterized protein</fullName>
    </submittedName>
</protein>
<dbReference type="EMBL" id="FNUC01000004">
    <property type="protein sequence ID" value="SEF08401.1"/>
    <property type="molecule type" value="Genomic_DNA"/>
</dbReference>
<sequence>MKTLVWAVLAVAAFLAGVVLLAALLTQFGGVGQYELLLIMLVVGVAEFLVVRRLRRRPERVPE</sequence>
<reference evidence="3" key="1">
    <citation type="submission" date="2016-10" db="EMBL/GenBank/DDBJ databases">
        <authorList>
            <person name="Varghese N."/>
            <person name="Submissions S."/>
        </authorList>
    </citation>
    <scope>NUCLEOTIDE SEQUENCE [LARGE SCALE GENOMIC DNA]</scope>
    <source>
        <strain evidence="3">DSM 45237</strain>
    </source>
</reference>
<keyword evidence="1" id="KW-0472">Membrane</keyword>
<accession>A0A1H5P5S2</accession>
<feature type="transmembrane region" description="Helical" evidence="1">
    <location>
        <begin position="32"/>
        <end position="51"/>
    </location>
</feature>
<dbReference type="STRING" id="561176.SAMN04488561_3636"/>
<keyword evidence="1" id="KW-1133">Transmembrane helix</keyword>